<reference evidence="2 3" key="1">
    <citation type="journal article" date="2015" name="Genome Announc.">
        <title>Genome Sequence of 'Candidatus Thioglobus singularis' Strain PS1, a Mixotroph from the SUP05 Clade of Marine Gammaproteobacteria.</title>
        <authorList>
            <person name="Marshall K.T."/>
            <person name="Morris R.M."/>
        </authorList>
    </citation>
    <scope>NUCLEOTIDE SEQUENCE [LARGE SCALE GENOMIC DNA]</scope>
    <source>
        <strain evidence="2 3">PS1</strain>
    </source>
</reference>
<dbReference type="AlphaFoldDB" id="A0A0M4M1Y1"/>
<dbReference type="OrthoDB" id="7082323at2"/>
<keyword evidence="1" id="KW-1133">Transmembrane helix</keyword>
<feature type="transmembrane region" description="Helical" evidence="1">
    <location>
        <begin position="17"/>
        <end position="35"/>
    </location>
</feature>
<dbReference type="Proteomes" id="UP000068905">
    <property type="component" value="Chromosome"/>
</dbReference>
<dbReference type="KEGG" id="tsn:W908_07875"/>
<evidence type="ECO:0000313" key="2">
    <source>
        <dbReference type="EMBL" id="ALE02787.1"/>
    </source>
</evidence>
<keyword evidence="1" id="KW-0472">Membrane</keyword>
<keyword evidence="1" id="KW-0812">Transmembrane</keyword>
<feature type="transmembrane region" description="Helical" evidence="1">
    <location>
        <begin position="47"/>
        <end position="72"/>
    </location>
</feature>
<dbReference type="RefSeq" id="WP_053820631.1">
    <property type="nucleotide sequence ID" value="NZ_CP006911.1"/>
</dbReference>
<accession>A0A0M4M1Y1</accession>
<gene>
    <name evidence="2" type="ORF">W908_07875</name>
</gene>
<keyword evidence="3" id="KW-1185">Reference proteome</keyword>
<sequence>MTLNVEKSESTYHNLKIFLQPQIVTFLAIIFATFINGPSYPYIGNLIWLPLGAMSLCFLLFDYKVVLAALLATHFADVWFHSAPMMMTQDTIVQNIAAVIAPIIAIASMKFFKLSNFFDGGKVVFQHLLFLAILTALFNTISSFFINSYIASKDAAMEQINATVFIKNYLIGDLLGCLVVLFFAALVIVPAIKYFSPKSVPMV</sequence>
<protein>
    <submittedName>
        <fullName evidence="2">Uncharacterized protein</fullName>
    </submittedName>
</protein>
<feature type="transmembrane region" description="Helical" evidence="1">
    <location>
        <begin position="92"/>
        <end position="112"/>
    </location>
</feature>
<name>A0A0M4M1Y1_9GAMM</name>
<evidence type="ECO:0000256" key="1">
    <source>
        <dbReference type="SAM" id="Phobius"/>
    </source>
</evidence>
<proteinExistence type="predicted"/>
<evidence type="ECO:0000313" key="3">
    <source>
        <dbReference type="Proteomes" id="UP000068905"/>
    </source>
</evidence>
<feature type="transmembrane region" description="Helical" evidence="1">
    <location>
        <begin position="124"/>
        <end position="150"/>
    </location>
</feature>
<organism evidence="2 3">
    <name type="scientific">Candidatus Pseudothioglobus singularis PS1</name>
    <dbReference type="NCBI Taxonomy" id="1125411"/>
    <lineage>
        <taxon>Bacteria</taxon>
        <taxon>Pseudomonadati</taxon>
        <taxon>Pseudomonadota</taxon>
        <taxon>Gammaproteobacteria</taxon>
        <taxon>Candidatus Pseudothioglobaceae</taxon>
        <taxon>Candidatus Pseudothioglobus</taxon>
    </lineage>
</organism>
<feature type="transmembrane region" description="Helical" evidence="1">
    <location>
        <begin position="170"/>
        <end position="192"/>
    </location>
</feature>
<dbReference type="EMBL" id="CP006911">
    <property type="protein sequence ID" value="ALE02787.1"/>
    <property type="molecule type" value="Genomic_DNA"/>
</dbReference>